<organism evidence="1">
    <name type="scientific">Chromera velia CCMP2878</name>
    <dbReference type="NCBI Taxonomy" id="1169474"/>
    <lineage>
        <taxon>Eukaryota</taxon>
        <taxon>Sar</taxon>
        <taxon>Alveolata</taxon>
        <taxon>Colpodellida</taxon>
        <taxon>Chromeraceae</taxon>
        <taxon>Chromera</taxon>
    </lineage>
</organism>
<proteinExistence type="predicted"/>
<accession>A0A0G4FKV2</accession>
<dbReference type="VEuPathDB" id="CryptoDB:Cvel_393"/>
<sequence>MAPRLRFVPLWKKVRGRFRLTPESALSVPTNMKAEAFPSRLFRLLDSERLAGLGKTDRDKWMRFSRAAGELEALTDRAEFFLSGPQEDKETAPLFWRQARLLASKVLDPKTNLPPDSSWVTYALRLLALGAHAGQGESCSLSITEETSLVRLLDPSDLAQMASLVEFLSACGGRGHCTSQMLDIASKGLARKCNDIPGPALVDLLFVFCSLRHPCCDFERRAWKSLVGRVESLSVSAISRMFFVHDVLTGCPDVGVLKVFVDSFRKRIGEAKLSALKGVIHLFSEKGKRKPVLRDQRLLSAISERVCSMDLSEEAKRKGSPESLSACLALTGIVGAFDRHQVVDRGLLGRVVPFLLERLEELPGREVVSLWAMLTRLGVWLGESRQRFVACGLHLLPEMERDCREGMAVLGSFFSLTFFLHGQIDVRLALLLLDWSWEVGMWGDKQEHGECGETNREKEKESGQRQAWRALLSCHLLWASALAGSPWGRLSLSELRRVSRVVLYCPPALAKADEVFESSNLHEEVIKHLPPSPSGCAQKVAMEFPVSVFSLDVLLLDDR</sequence>
<protein>
    <submittedName>
        <fullName evidence="1">Uncharacterized protein</fullName>
    </submittedName>
</protein>
<gene>
    <name evidence="1" type="ORF">Cvel_393</name>
</gene>
<evidence type="ECO:0000313" key="1">
    <source>
        <dbReference type="EMBL" id="CEM14340.1"/>
    </source>
</evidence>
<name>A0A0G4FKV2_9ALVE</name>
<reference evidence="1" key="1">
    <citation type="submission" date="2014-11" db="EMBL/GenBank/DDBJ databases">
        <authorList>
            <person name="Otto D Thomas"/>
            <person name="Naeem Raeece"/>
        </authorList>
    </citation>
    <scope>NUCLEOTIDE SEQUENCE</scope>
</reference>
<dbReference type="AlphaFoldDB" id="A0A0G4FKV2"/>
<dbReference type="EMBL" id="CDMZ01000441">
    <property type="protein sequence ID" value="CEM14340.1"/>
    <property type="molecule type" value="Genomic_DNA"/>
</dbReference>